<dbReference type="Pfam" id="PF13400">
    <property type="entry name" value="Tad"/>
    <property type="match status" value="1"/>
</dbReference>
<reference evidence="5 6" key="1">
    <citation type="submission" date="2018-03" db="EMBL/GenBank/DDBJ databases">
        <title>Genomic Encyclopedia of Archaeal and Bacterial Type Strains, Phase II (KMG-II): from individual species to whole genera.</title>
        <authorList>
            <person name="Goeker M."/>
        </authorList>
    </citation>
    <scope>NUCLEOTIDE SEQUENCE [LARGE SCALE GENOMIC DNA]</scope>
    <source>
        <strain evidence="5 6">DSM 45601</strain>
    </source>
</reference>
<evidence type="ECO:0000313" key="6">
    <source>
        <dbReference type="Proteomes" id="UP000237846"/>
    </source>
</evidence>
<dbReference type="InterPro" id="IPR028087">
    <property type="entry name" value="Tad_N"/>
</dbReference>
<organism evidence="5 6">
    <name type="scientific">Allonocardiopsis opalescens</name>
    <dbReference type="NCBI Taxonomy" id="1144618"/>
    <lineage>
        <taxon>Bacteria</taxon>
        <taxon>Bacillati</taxon>
        <taxon>Actinomycetota</taxon>
        <taxon>Actinomycetes</taxon>
        <taxon>Streptosporangiales</taxon>
        <taxon>Allonocardiopsis</taxon>
    </lineage>
</organism>
<sequence length="361" mass="39264">MIFRFPSSSSRDQGNASILLMTGLTLALVALSVLFVRIGNANDMRSNAQTAADAAALAGAQAIRDASAEIMADSGFLHFAMVSEGMVETRASQYAERNGAVLQDVRLSSGLGTAVRVEVTGPGCQRSLEEGGEREWGDTECQGNEEEDDIPTIGSNAAAVARVIMPDCEPVWNQVLNRFVSYCNGIPIFQASTAYPFFEVELVDEEEPYAYSALANLGSHVMPGSPMGNCTAPDPYNVTGQVTAQMCATHNVIVSNFDFPHGVGCFRHGPPEHGIGQACDYMISNYTTPTQEQLAYGDQVALSIMHSAAGLGIKYIIWRQRIWNHENLEPPTQSVDQWRLMEDRGSVTQNHYDHIHVSVVR</sequence>
<keyword evidence="2" id="KW-1133">Transmembrane helix</keyword>
<dbReference type="Pfam" id="PF26571">
    <property type="entry name" value="VldE"/>
    <property type="match status" value="1"/>
</dbReference>
<name>A0A2T0PVE5_9ACTN</name>
<dbReference type="Proteomes" id="UP000237846">
    <property type="component" value="Unassembled WGS sequence"/>
</dbReference>
<keyword evidence="2" id="KW-0472">Membrane</keyword>
<evidence type="ECO:0000313" key="5">
    <source>
        <dbReference type="EMBL" id="PRX95503.1"/>
    </source>
</evidence>
<evidence type="ECO:0000259" key="4">
    <source>
        <dbReference type="Pfam" id="PF26571"/>
    </source>
</evidence>
<gene>
    <name evidence="5" type="ORF">CLV72_109112</name>
</gene>
<comment type="caution">
    <text evidence="5">The sequence shown here is derived from an EMBL/GenBank/DDBJ whole genome shotgun (WGS) entry which is preliminary data.</text>
</comment>
<dbReference type="AlphaFoldDB" id="A0A2T0PVE5"/>
<protein>
    <submittedName>
        <fullName evidence="5">Putative Flp pilus-assembly TadE/G-like protein</fullName>
    </submittedName>
</protein>
<feature type="domain" description="Putative Flp pilus-assembly TadG-like N-terminal" evidence="3">
    <location>
        <begin position="14"/>
        <end position="62"/>
    </location>
</feature>
<keyword evidence="2" id="KW-0812">Transmembrane</keyword>
<feature type="region of interest" description="Disordered" evidence="1">
    <location>
        <begin position="127"/>
        <end position="149"/>
    </location>
</feature>
<dbReference type="InterPro" id="IPR058593">
    <property type="entry name" value="ARB_07466-like_C"/>
</dbReference>
<keyword evidence="6" id="KW-1185">Reference proteome</keyword>
<proteinExistence type="predicted"/>
<evidence type="ECO:0000259" key="3">
    <source>
        <dbReference type="Pfam" id="PF13400"/>
    </source>
</evidence>
<evidence type="ECO:0000256" key="1">
    <source>
        <dbReference type="SAM" id="MobiDB-lite"/>
    </source>
</evidence>
<evidence type="ECO:0000256" key="2">
    <source>
        <dbReference type="SAM" id="Phobius"/>
    </source>
</evidence>
<feature type="compositionally biased region" description="Basic and acidic residues" evidence="1">
    <location>
        <begin position="127"/>
        <end position="137"/>
    </location>
</feature>
<feature type="domain" description="ARB-07466-like C-terminal" evidence="4">
    <location>
        <begin position="240"/>
        <end position="352"/>
    </location>
</feature>
<feature type="transmembrane region" description="Helical" evidence="2">
    <location>
        <begin position="16"/>
        <end position="36"/>
    </location>
</feature>
<accession>A0A2T0PVE5</accession>
<dbReference type="EMBL" id="PVZC01000009">
    <property type="protein sequence ID" value="PRX95503.1"/>
    <property type="molecule type" value="Genomic_DNA"/>
</dbReference>
<dbReference type="RefSeq" id="WP_170141117.1">
    <property type="nucleotide sequence ID" value="NZ_PVZC01000009.1"/>
</dbReference>